<dbReference type="GO" id="GO:0016491">
    <property type="term" value="F:oxidoreductase activity"/>
    <property type="evidence" value="ECO:0007669"/>
    <property type="project" value="InterPro"/>
</dbReference>
<gene>
    <name evidence="2" type="ORF">METZ01_LOCUS64000</name>
</gene>
<dbReference type="EMBL" id="UINC01004020">
    <property type="protein sequence ID" value="SVA11146.1"/>
    <property type="molecule type" value="Genomic_DNA"/>
</dbReference>
<dbReference type="PANTHER" id="PTHR42852">
    <property type="entry name" value="THIOL:DISULFIDE INTERCHANGE PROTEIN DSBE"/>
    <property type="match status" value="1"/>
</dbReference>
<dbReference type="AlphaFoldDB" id="A0A381T4J9"/>
<reference evidence="2" key="1">
    <citation type="submission" date="2018-05" db="EMBL/GenBank/DDBJ databases">
        <authorList>
            <person name="Lanie J.A."/>
            <person name="Ng W.-L."/>
            <person name="Kazmierczak K.M."/>
            <person name="Andrzejewski T.M."/>
            <person name="Davidsen T.M."/>
            <person name="Wayne K.J."/>
            <person name="Tettelin H."/>
            <person name="Glass J.I."/>
            <person name="Rusch D."/>
            <person name="Podicherti R."/>
            <person name="Tsui H.-C.T."/>
            <person name="Winkler M.E."/>
        </authorList>
    </citation>
    <scope>NUCLEOTIDE SEQUENCE</scope>
</reference>
<dbReference type="InterPro" id="IPR036249">
    <property type="entry name" value="Thioredoxin-like_sf"/>
</dbReference>
<dbReference type="InterPro" id="IPR050553">
    <property type="entry name" value="Thioredoxin_ResA/DsbE_sf"/>
</dbReference>
<protein>
    <recommendedName>
        <fullName evidence="1">Thioredoxin domain-containing protein</fullName>
    </recommendedName>
</protein>
<feature type="domain" description="Thioredoxin" evidence="1">
    <location>
        <begin position="12"/>
        <end position="165"/>
    </location>
</feature>
<dbReference type="InterPro" id="IPR000866">
    <property type="entry name" value="AhpC/TSA"/>
</dbReference>
<dbReference type="InterPro" id="IPR013766">
    <property type="entry name" value="Thioredoxin_domain"/>
</dbReference>
<proteinExistence type="predicted"/>
<sequence>MLFFAFFKFNSLIAAEPLPFNNIVLHKNPLQVSQVKFKDFSLKDIQINKNDGNIKILNFWATWCVQCKNEMPSLDVLQAKHSNVLVFPINLEKPNKKRTSQVFKDLNIQSLKIYFDPEFKLAKQFRIKGVPTTILLNKNGNEFARIIGEVDFYDERFLKWLNQFS</sequence>
<dbReference type="SUPFAM" id="SSF52833">
    <property type="entry name" value="Thioredoxin-like"/>
    <property type="match status" value="1"/>
</dbReference>
<evidence type="ECO:0000259" key="1">
    <source>
        <dbReference type="PROSITE" id="PS51352"/>
    </source>
</evidence>
<dbReference type="PANTHER" id="PTHR42852:SF13">
    <property type="entry name" value="PROTEIN DIPZ"/>
    <property type="match status" value="1"/>
</dbReference>
<accession>A0A381T4J9</accession>
<name>A0A381T4J9_9ZZZZ</name>
<evidence type="ECO:0000313" key="2">
    <source>
        <dbReference type="EMBL" id="SVA11146.1"/>
    </source>
</evidence>
<dbReference type="Gene3D" id="3.40.30.10">
    <property type="entry name" value="Glutaredoxin"/>
    <property type="match status" value="1"/>
</dbReference>
<dbReference type="PROSITE" id="PS51352">
    <property type="entry name" value="THIOREDOXIN_2"/>
    <property type="match status" value="1"/>
</dbReference>
<organism evidence="2">
    <name type="scientific">marine metagenome</name>
    <dbReference type="NCBI Taxonomy" id="408172"/>
    <lineage>
        <taxon>unclassified sequences</taxon>
        <taxon>metagenomes</taxon>
        <taxon>ecological metagenomes</taxon>
    </lineage>
</organism>
<dbReference type="CDD" id="cd02966">
    <property type="entry name" value="TlpA_like_family"/>
    <property type="match status" value="1"/>
</dbReference>
<dbReference type="Pfam" id="PF00578">
    <property type="entry name" value="AhpC-TSA"/>
    <property type="match status" value="1"/>
</dbReference>
<dbReference type="GO" id="GO:0016209">
    <property type="term" value="F:antioxidant activity"/>
    <property type="evidence" value="ECO:0007669"/>
    <property type="project" value="InterPro"/>
</dbReference>